<dbReference type="RefSeq" id="WP_100020183.1">
    <property type="nucleotide sequence ID" value="NZ_CP024724.1"/>
</dbReference>
<proteinExistence type="predicted"/>
<gene>
    <name evidence="1" type="ORF">CTM62_12430</name>
</gene>
<organism evidence="1 2">
    <name type="scientific">Prevotella intermedia</name>
    <dbReference type="NCBI Taxonomy" id="28131"/>
    <lineage>
        <taxon>Bacteria</taxon>
        <taxon>Pseudomonadati</taxon>
        <taxon>Bacteroidota</taxon>
        <taxon>Bacteroidia</taxon>
        <taxon>Bacteroidales</taxon>
        <taxon>Prevotellaceae</taxon>
        <taxon>Prevotella</taxon>
    </lineage>
</organism>
<name>A0A2D3LAF9_PREIN</name>
<dbReference type="EMBL" id="CP024724">
    <property type="protein sequence ID" value="ATV27535.1"/>
    <property type="molecule type" value="Genomic_DNA"/>
</dbReference>
<dbReference type="AlphaFoldDB" id="A0A2D3LAF9"/>
<accession>A0A2D3LAF9</accession>
<evidence type="ECO:0000313" key="1">
    <source>
        <dbReference type="EMBL" id="ATV27535.1"/>
    </source>
</evidence>
<evidence type="ECO:0000313" key="2">
    <source>
        <dbReference type="Proteomes" id="UP000229630"/>
    </source>
</evidence>
<sequence length="298" mass="34621">MNSNDQKILDGIEQAAKKFSNRLVDHLNRTAPNGHDNIKEYQKDICAELSKTVPNYLWKIEYKADQSAQDSIDIYGKPYDNKNKQVVIEIDASRHDQIATKFMSRLSLVGLDEPLFYVALLYPDTRRDINTCQKYIKYANNIAKKINNKSSAIGVFVDVNKEMESPQTKGYIEEWDYNKRMNFYIDSASNNILKGMIKCTSEVIKKYIKEKQKQLNKKNKTFYYEDLVANFNSHLSIISNSKGKSRYHNTGVQLPTKTGSIATVFTYTQWRQTDMSWNSFLTLCEKKGIKINQVWKRI</sequence>
<dbReference type="Proteomes" id="UP000229630">
    <property type="component" value="Chromosome 2"/>
</dbReference>
<reference evidence="1 2" key="1">
    <citation type="submission" date="2017-11" db="EMBL/GenBank/DDBJ databases">
        <title>Genome sequencing of Prevotella intermedia KCOM 2837.</title>
        <authorList>
            <person name="Kook J.-K."/>
            <person name="Park S.-N."/>
            <person name="Lim Y.K."/>
        </authorList>
    </citation>
    <scope>NUCLEOTIDE SEQUENCE [LARGE SCALE GENOMIC DNA]</scope>
    <source>
        <strain evidence="1 2">KCOM 2837</strain>
    </source>
</reference>
<protein>
    <submittedName>
        <fullName evidence="1">Uncharacterized protein</fullName>
    </submittedName>
</protein>